<dbReference type="AlphaFoldDB" id="S5LSY6"/>
<organism evidence="2 3">
    <name type="scientific">Spiroplasma taiwanense CT-1</name>
    <dbReference type="NCBI Taxonomy" id="1276220"/>
    <lineage>
        <taxon>Bacteria</taxon>
        <taxon>Bacillati</taxon>
        <taxon>Mycoplasmatota</taxon>
        <taxon>Mollicutes</taxon>
        <taxon>Entomoplasmatales</taxon>
        <taxon>Spiroplasmataceae</taxon>
        <taxon>Spiroplasma</taxon>
    </lineage>
</organism>
<keyword evidence="3" id="KW-1185">Reference proteome</keyword>
<gene>
    <name evidence="2" type="ORF">STAIW_v1c00970</name>
</gene>
<dbReference type="RefSeq" id="WP_020833928.1">
    <property type="nucleotide sequence ID" value="NC_021846.1"/>
</dbReference>
<dbReference type="InterPro" id="IPR022742">
    <property type="entry name" value="Hydrolase_4"/>
</dbReference>
<dbReference type="PANTHER" id="PTHR43358:SF4">
    <property type="entry name" value="ALPHA_BETA HYDROLASE FOLD-1 DOMAIN-CONTAINING PROTEIN"/>
    <property type="match status" value="1"/>
</dbReference>
<dbReference type="Proteomes" id="UP000014984">
    <property type="component" value="Chromosome"/>
</dbReference>
<evidence type="ECO:0000259" key="1">
    <source>
        <dbReference type="Pfam" id="PF12146"/>
    </source>
</evidence>
<feature type="domain" description="Serine aminopeptidase S33" evidence="1">
    <location>
        <begin position="103"/>
        <end position="201"/>
    </location>
</feature>
<reference evidence="2 3" key="1">
    <citation type="journal article" date="2013" name="Genome Biol. Evol.">
        <title>Comparison of metabolic capacities and inference of gene content evolution in mosquito-associated Spiroplasma diminutum and S. taiwanense.</title>
        <authorList>
            <person name="Lo W.S."/>
            <person name="Ku C."/>
            <person name="Chen L.L."/>
            <person name="Chang T.H."/>
            <person name="Kuo C.H."/>
        </authorList>
    </citation>
    <scope>NUCLEOTIDE SEQUENCE [LARGE SCALE GENOMIC DNA]</scope>
    <source>
        <strain evidence="2">CT-1</strain>
    </source>
</reference>
<dbReference type="PATRIC" id="fig|1276220.3.peg.98"/>
<dbReference type="STRING" id="1276220.STAIW_v1c00970"/>
<dbReference type="KEGG" id="stai:STAIW_v1c00970"/>
<dbReference type="PANTHER" id="PTHR43358">
    <property type="entry name" value="ALPHA/BETA-HYDROLASE"/>
    <property type="match status" value="1"/>
</dbReference>
<sequence>MKRKNKKTFFAKINKGLIHFYNSLEFPFSPSRKIIRKQKANLKNNSNNYWVKDLLRTNQIMKKFYKRSELIVNNFEQIYAFTFKSRDGLNLSGFTYEVNPNSNKWVIACHWFSGHKNWALHHSIIFTKMGYNVMVFDFRGHGYSDNFSTTLGMKEENDLMGAVDWLKENRKIDSLALMGTSMGGFVVNFASLRYAKEFEKLNLKFIISDSTYVSVYSLILHTKNIYLKFLSKKRIKQIANKVIDKNNKYEDAFDFYDVNILKTIDKMKNPVFFPTLFFHSIDDKVTAVSDTYELIIKRKFQEDDHLIFNYCMHTQCMRIHFKIMNYKIAEFILKFNKDKTLFDKVVSDWELLVFDKKDINSIKLK</sequence>
<dbReference type="InterPro" id="IPR029058">
    <property type="entry name" value="AB_hydrolase_fold"/>
</dbReference>
<accession>S5LSY6</accession>
<dbReference type="EMBL" id="CP005074">
    <property type="protein sequence ID" value="AGR40789.1"/>
    <property type="molecule type" value="Genomic_DNA"/>
</dbReference>
<name>S5LSY6_9MOLU</name>
<dbReference type="InterPro" id="IPR052920">
    <property type="entry name" value="DNA-binding_regulatory"/>
</dbReference>
<evidence type="ECO:0000313" key="3">
    <source>
        <dbReference type="Proteomes" id="UP000014984"/>
    </source>
</evidence>
<dbReference type="OrthoDB" id="384284at2"/>
<dbReference type="SUPFAM" id="SSF53474">
    <property type="entry name" value="alpha/beta-Hydrolases"/>
    <property type="match status" value="1"/>
</dbReference>
<dbReference type="Pfam" id="PF12146">
    <property type="entry name" value="Hydrolase_4"/>
    <property type="match status" value="1"/>
</dbReference>
<evidence type="ECO:0000313" key="2">
    <source>
        <dbReference type="EMBL" id="AGR40789.1"/>
    </source>
</evidence>
<dbReference type="Gene3D" id="3.40.50.1820">
    <property type="entry name" value="alpha/beta hydrolase"/>
    <property type="match status" value="1"/>
</dbReference>
<proteinExistence type="predicted"/>
<dbReference type="eggNOG" id="COG1073">
    <property type="taxonomic scope" value="Bacteria"/>
</dbReference>
<dbReference type="HOGENOM" id="CLU_062412_0_0_14"/>
<protein>
    <recommendedName>
        <fullName evidence="1">Serine aminopeptidase S33 domain-containing protein</fullName>
    </recommendedName>
</protein>